<feature type="coiled-coil region" evidence="1">
    <location>
        <begin position="68"/>
        <end position="95"/>
    </location>
</feature>
<protein>
    <submittedName>
        <fullName evidence="2">Uncharacterized protein</fullName>
    </submittedName>
</protein>
<comment type="caution">
    <text evidence="2">The sequence shown here is derived from an EMBL/GenBank/DDBJ whole genome shotgun (WGS) entry which is preliminary data.</text>
</comment>
<dbReference type="OrthoDB" id="10009520at2759"/>
<dbReference type="AlphaFoldDB" id="A0A5J4V4J4"/>
<evidence type="ECO:0000313" key="2">
    <source>
        <dbReference type="EMBL" id="KAA6377260.1"/>
    </source>
</evidence>
<dbReference type="Proteomes" id="UP000324800">
    <property type="component" value="Unassembled WGS sequence"/>
</dbReference>
<proteinExistence type="predicted"/>
<keyword evidence="1" id="KW-0175">Coiled coil</keyword>
<reference evidence="2 3" key="1">
    <citation type="submission" date="2019-03" db="EMBL/GenBank/DDBJ databases">
        <title>Single cell metagenomics reveals metabolic interactions within the superorganism composed of flagellate Streblomastix strix and complex community of Bacteroidetes bacteria on its surface.</title>
        <authorList>
            <person name="Treitli S.C."/>
            <person name="Kolisko M."/>
            <person name="Husnik F."/>
            <person name="Keeling P."/>
            <person name="Hampl V."/>
        </authorList>
    </citation>
    <scope>NUCLEOTIDE SEQUENCE [LARGE SCALE GENOMIC DNA]</scope>
    <source>
        <strain evidence="2">ST1C</strain>
    </source>
</reference>
<gene>
    <name evidence="2" type="ORF">EZS28_027214</name>
</gene>
<organism evidence="2 3">
    <name type="scientific">Streblomastix strix</name>
    <dbReference type="NCBI Taxonomy" id="222440"/>
    <lineage>
        <taxon>Eukaryota</taxon>
        <taxon>Metamonada</taxon>
        <taxon>Preaxostyla</taxon>
        <taxon>Oxymonadida</taxon>
        <taxon>Streblomastigidae</taxon>
        <taxon>Streblomastix</taxon>
    </lineage>
</organism>
<name>A0A5J4V4J4_9EUKA</name>
<evidence type="ECO:0000313" key="3">
    <source>
        <dbReference type="Proteomes" id="UP000324800"/>
    </source>
</evidence>
<dbReference type="EMBL" id="SNRW01009943">
    <property type="protein sequence ID" value="KAA6377260.1"/>
    <property type="molecule type" value="Genomic_DNA"/>
</dbReference>
<feature type="non-terminal residue" evidence="2">
    <location>
        <position position="1"/>
    </location>
</feature>
<sequence>KGHRLCCDDLKESLENDLHIYKLNLKCIVDPTCEAEYDMELIEKILDEREILRIQELQAMEAGINSHSSEEEEKKRLADLELEQQQQKKAQTEAERCNHVQCRCKEDFCYICEQSIADVMMKHFSQGSNPCPQNIDDNAKFNKERQIKKAKEKAQQFATEHPGFEDVDGKLQRLLEQYLS</sequence>
<accession>A0A5J4V4J4</accession>
<evidence type="ECO:0000256" key="1">
    <source>
        <dbReference type="SAM" id="Coils"/>
    </source>
</evidence>